<keyword evidence="2" id="KW-1185">Reference proteome</keyword>
<dbReference type="EMBL" id="JAFIQS020000003">
    <property type="protein sequence ID" value="KAH9484061.1"/>
    <property type="molecule type" value="Genomic_DNA"/>
</dbReference>
<proteinExistence type="predicted"/>
<evidence type="ECO:0000313" key="1">
    <source>
        <dbReference type="EMBL" id="KAH9484061.1"/>
    </source>
</evidence>
<evidence type="ECO:0000313" key="2">
    <source>
        <dbReference type="Proteomes" id="UP000664032"/>
    </source>
</evidence>
<reference evidence="1" key="1">
    <citation type="submission" date="2021-10" db="EMBL/GenBank/DDBJ databases">
        <title>Psilocybe cubensis genome.</title>
        <authorList>
            <person name="Mckernan K.J."/>
            <person name="Crawford S."/>
            <person name="Trippe A."/>
            <person name="Kane L.T."/>
            <person name="Mclaughlin S."/>
        </authorList>
    </citation>
    <scope>NUCLEOTIDE SEQUENCE</scope>
    <source>
        <strain evidence="1">MGC-MH-2018</strain>
    </source>
</reference>
<gene>
    <name evidence="1" type="ORF">JR316_0003541</name>
</gene>
<dbReference type="Proteomes" id="UP000664032">
    <property type="component" value="Unassembled WGS sequence"/>
</dbReference>
<accession>A0ACB8H977</accession>
<protein>
    <submittedName>
        <fullName evidence="1">Uncharacterized protein</fullName>
    </submittedName>
</protein>
<organism evidence="1 2">
    <name type="scientific">Psilocybe cubensis</name>
    <name type="common">Psychedelic mushroom</name>
    <name type="synonym">Stropharia cubensis</name>
    <dbReference type="NCBI Taxonomy" id="181762"/>
    <lineage>
        <taxon>Eukaryota</taxon>
        <taxon>Fungi</taxon>
        <taxon>Dikarya</taxon>
        <taxon>Basidiomycota</taxon>
        <taxon>Agaricomycotina</taxon>
        <taxon>Agaricomycetes</taxon>
        <taxon>Agaricomycetidae</taxon>
        <taxon>Agaricales</taxon>
        <taxon>Agaricineae</taxon>
        <taxon>Strophariaceae</taxon>
        <taxon>Psilocybe</taxon>
    </lineage>
</organism>
<sequence>MSLKIRSSLLIVAVLALSTMVTSKPTSRHHHRHEAKVAAAKNLKPLKQFNPRQQHTKRTEIAFIPKPKPSVTITYIPTVATGTAKAPVPIIQGPSDASKNLPGIGPIIQGPSDASKNLPGIGPIIQGPSDTSKNLPGIGPIISPPTNGNPPTVDSKAGDLVDGLLKNVFGDSKPLNPLSDTKANTNLPKVGSDPSPLRTGIELSPLKDKDDQDGKVSYVVDSDLGPFDHSFNAHSRRDEVDSNDEADDMVLKPLERLVGILGEIP</sequence>
<name>A0ACB8H977_PSICU</name>
<comment type="caution">
    <text evidence="1">The sequence shown here is derived from an EMBL/GenBank/DDBJ whole genome shotgun (WGS) entry which is preliminary data.</text>
</comment>